<organism evidence="1 2">
    <name type="scientific">Erwinia phage vB_EamM_Huxley</name>
    <dbReference type="NCBI Taxonomy" id="1883373"/>
    <lineage>
        <taxon>Viruses</taxon>
        <taxon>Duplodnaviria</taxon>
        <taxon>Heunggongvirae</taxon>
        <taxon>Uroviricota</taxon>
        <taxon>Caudoviricetes</taxon>
        <taxon>Chimalliviridae</taxon>
        <taxon>Machinavirus</taxon>
        <taxon>Machinavirus machina</taxon>
    </lineage>
</organism>
<accession>A0A1B2IDG8</accession>
<evidence type="ECO:0000313" key="2">
    <source>
        <dbReference type="Proteomes" id="UP000203302"/>
    </source>
</evidence>
<name>A0A1B2IDG8_9CAUD</name>
<dbReference type="OrthoDB" id="23397at10239"/>
<dbReference type="Proteomes" id="UP000203302">
    <property type="component" value="Segment"/>
</dbReference>
<dbReference type="PROSITE" id="PS51257">
    <property type="entry name" value="PROKAR_LIPOPROTEIN"/>
    <property type="match status" value="1"/>
</dbReference>
<evidence type="ECO:0000313" key="1">
    <source>
        <dbReference type="EMBL" id="ANZ49298.1"/>
    </source>
</evidence>
<gene>
    <name evidence="1" type="ORF">HUXLEY_216</name>
</gene>
<reference evidence="2" key="1">
    <citation type="submission" date="2016-06" db="EMBL/GenBank/DDBJ databases">
        <authorList>
            <person name="Berg J.A."/>
            <person name="Grossarth S.E."/>
            <person name="Jarvis T.M."/>
            <person name="Merrill B.D."/>
            <person name="Breakwell D.P."/>
            <person name="Hope S."/>
            <person name="Grose J.H."/>
        </authorList>
    </citation>
    <scope>NUCLEOTIDE SEQUENCE [LARGE SCALE GENOMIC DNA]</scope>
</reference>
<evidence type="ECO:0008006" key="3">
    <source>
        <dbReference type="Google" id="ProtNLM"/>
    </source>
</evidence>
<dbReference type="KEGG" id="vg:29069338"/>
<dbReference type="GeneID" id="29069338"/>
<sequence>MRVMLICLSLLLTACSSWAPVKTTTANTEWSVRELGPPPVYPQGVVNLDDPRYRSWVADVNAYAYYVFVYARNLNDYARVHGWRPPQVAPICEKFDLWVVHPIPQRITLDERARRPEDISRDLATQLKRILLNYREDRKSFQKAYEAHLSTCLN</sequence>
<dbReference type="RefSeq" id="YP_009293184.1">
    <property type="nucleotide sequence ID" value="NC_031127.1"/>
</dbReference>
<proteinExistence type="predicted"/>
<protein>
    <recommendedName>
        <fullName evidence="3">Lipoprotein</fullName>
    </recommendedName>
</protein>
<dbReference type="EMBL" id="KX397368">
    <property type="protein sequence ID" value="ANZ49298.1"/>
    <property type="molecule type" value="Genomic_DNA"/>
</dbReference>